<comment type="caution">
    <text evidence="13">The sequence shown here is derived from an EMBL/GenBank/DDBJ whole genome shotgun (WGS) entry which is preliminary data.</text>
</comment>
<dbReference type="InterPro" id="IPR036390">
    <property type="entry name" value="WH_DNA-bd_sf"/>
</dbReference>
<dbReference type="GO" id="GO:0008270">
    <property type="term" value="F:zinc ion binding"/>
    <property type="evidence" value="ECO:0007669"/>
    <property type="project" value="TreeGrafter"/>
</dbReference>
<keyword evidence="9" id="KW-0238">DNA-binding</keyword>
<dbReference type="Proteomes" id="UP000579153">
    <property type="component" value="Unassembled WGS sequence"/>
</dbReference>
<evidence type="ECO:0000256" key="3">
    <source>
        <dbReference type="ARBA" id="ARBA00011738"/>
    </source>
</evidence>
<keyword evidence="12" id="KW-0408">Iron</keyword>
<evidence type="ECO:0000313" key="14">
    <source>
        <dbReference type="Proteomes" id="UP000579153"/>
    </source>
</evidence>
<dbReference type="InterPro" id="IPR036388">
    <property type="entry name" value="WH-like_DNA-bd_sf"/>
</dbReference>
<evidence type="ECO:0000256" key="4">
    <source>
        <dbReference type="ARBA" id="ARBA00022490"/>
    </source>
</evidence>
<feature type="binding site" evidence="11">
    <location>
        <position position="135"/>
    </location>
    <ligand>
        <name>Zn(2+)</name>
        <dbReference type="ChEBI" id="CHEBI:29105"/>
    </ligand>
</feature>
<feature type="binding site" evidence="11">
    <location>
        <position position="94"/>
    </location>
    <ligand>
        <name>Zn(2+)</name>
        <dbReference type="ChEBI" id="CHEBI:29105"/>
    </ligand>
</feature>
<reference evidence="13 14" key="1">
    <citation type="submission" date="2020-08" db="EMBL/GenBank/DDBJ databases">
        <title>Sequencing the genomes of 1000 actinobacteria strains.</title>
        <authorList>
            <person name="Klenk H.-P."/>
        </authorList>
    </citation>
    <scope>NUCLEOTIDE SEQUENCE [LARGE SCALE GENOMIC DNA]</scope>
    <source>
        <strain evidence="13 14">DSM 45507</strain>
    </source>
</reference>
<sequence>MTPSSTATALLKNVGLSPTRQRRVVVERLIGLERPVSAQALHEELQANGARLGLTTVYRTLNALAENGLAHVFEDHGETTYRLCGPNHHHHLVCQSCGTVIEGPPVPELGRWLRRLGTEHGFQAERHHFEVYGTCGTCRLAGEPGTIAPPTQ</sequence>
<dbReference type="InterPro" id="IPR002481">
    <property type="entry name" value="FUR"/>
</dbReference>
<dbReference type="SUPFAM" id="SSF46785">
    <property type="entry name" value="Winged helix' DNA-binding domain"/>
    <property type="match status" value="1"/>
</dbReference>
<evidence type="ECO:0000256" key="11">
    <source>
        <dbReference type="PIRSR" id="PIRSR602481-1"/>
    </source>
</evidence>
<keyword evidence="14" id="KW-1185">Reference proteome</keyword>
<evidence type="ECO:0000256" key="1">
    <source>
        <dbReference type="ARBA" id="ARBA00004496"/>
    </source>
</evidence>
<evidence type="ECO:0000256" key="7">
    <source>
        <dbReference type="ARBA" id="ARBA00022833"/>
    </source>
</evidence>
<dbReference type="GO" id="GO:0003700">
    <property type="term" value="F:DNA-binding transcription factor activity"/>
    <property type="evidence" value="ECO:0007669"/>
    <property type="project" value="InterPro"/>
</dbReference>
<accession>A0A7W9LF70</accession>
<evidence type="ECO:0000256" key="10">
    <source>
        <dbReference type="ARBA" id="ARBA00023163"/>
    </source>
</evidence>
<feature type="binding site" evidence="12">
    <location>
        <position position="88"/>
    </location>
    <ligand>
        <name>Fe cation</name>
        <dbReference type="ChEBI" id="CHEBI:24875"/>
    </ligand>
</feature>
<proteinExistence type="inferred from homology"/>
<dbReference type="EMBL" id="JACHMB010000001">
    <property type="protein sequence ID" value="MBB5781601.1"/>
    <property type="molecule type" value="Genomic_DNA"/>
</dbReference>
<keyword evidence="8" id="KW-0805">Transcription regulation</keyword>
<dbReference type="CDD" id="cd07153">
    <property type="entry name" value="Fur_like"/>
    <property type="match status" value="1"/>
</dbReference>
<dbReference type="Gene3D" id="1.10.10.10">
    <property type="entry name" value="Winged helix-like DNA-binding domain superfamily/Winged helix DNA-binding domain"/>
    <property type="match status" value="1"/>
</dbReference>
<feature type="binding site" evidence="11">
    <location>
        <position position="97"/>
    </location>
    <ligand>
        <name>Zn(2+)</name>
        <dbReference type="ChEBI" id="CHEBI:29105"/>
    </ligand>
</feature>
<dbReference type="PANTHER" id="PTHR33202:SF2">
    <property type="entry name" value="FERRIC UPTAKE REGULATION PROTEIN"/>
    <property type="match status" value="1"/>
</dbReference>
<keyword evidence="4" id="KW-0963">Cytoplasm</keyword>
<feature type="binding site" evidence="12">
    <location>
        <position position="127"/>
    </location>
    <ligand>
        <name>Fe cation</name>
        <dbReference type="ChEBI" id="CHEBI:24875"/>
    </ligand>
</feature>
<evidence type="ECO:0000256" key="5">
    <source>
        <dbReference type="ARBA" id="ARBA00022491"/>
    </source>
</evidence>
<dbReference type="RefSeq" id="WP_185074869.1">
    <property type="nucleotide sequence ID" value="NZ_JACHMB010000001.1"/>
</dbReference>
<gene>
    <name evidence="13" type="ORF">HD596_008357</name>
</gene>
<organism evidence="13 14">
    <name type="scientific">Nonomuraea jabiensis</name>
    <dbReference type="NCBI Taxonomy" id="882448"/>
    <lineage>
        <taxon>Bacteria</taxon>
        <taxon>Bacillati</taxon>
        <taxon>Actinomycetota</taxon>
        <taxon>Actinomycetes</taxon>
        <taxon>Streptosporangiales</taxon>
        <taxon>Streptosporangiaceae</taxon>
        <taxon>Nonomuraea</taxon>
    </lineage>
</organism>
<dbReference type="AlphaFoldDB" id="A0A7W9LF70"/>
<dbReference type="GO" id="GO:1900376">
    <property type="term" value="P:regulation of secondary metabolite biosynthetic process"/>
    <property type="evidence" value="ECO:0007669"/>
    <property type="project" value="TreeGrafter"/>
</dbReference>
<protein>
    <submittedName>
        <fullName evidence="13">Fur family ferric uptake transcriptional regulator</fullName>
    </submittedName>
</protein>
<dbReference type="GO" id="GO:0045892">
    <property type="term" value="P:negative regulation of DNA-templated transcription"/>
    <property type="evidence" value="ECO:0007669"/>
    <property type="project" value="TreeGrafter"/>
</dbReference>
<keyword evidence="5" id="KW-0678">Repressor</keyword>
<comment type="cofactor">
    <cofactor evidence="11">
        <name>Zn(2+)</name>
        <dbReference type="ChEBI" id="CHEBI:29105"/>
    </cofactor>
    <text evidence="11">Binds 1 zinc ion per subunit.</text>
</comment>
<evidence type="ECO:0000256" key="12">
    <source>
        <dbReference type="PIRSR" id="PIRSR602481-2"/>
    </source>
</evidence>
<comment type="subcellular location">
    <subcellularLocation>
        <location evidence="1">Cytoplasm</location>
    </subcellularLocation>
</comment>
<dbReference type="Gene3D" id="3.30.1490.190">
    <property type="match status" value="1"/>
</dbReference>
<name>A0A7W9LF70_9ACTN</name>
<dbReference type="InterPro" id="IPR043135">
    <property type="entry name" value="Fur_C"/>
</dbReference>
<comment type="similarity">
    <text evidence="2">Belongs to the Fur family.</text>
</comment>
<dbReference type="GO" id="GO:0005829">
    <property type="term" value="C:cytosol"/>
    <property type="evidence" value="ECO:0007669"/>
    <property type="project" value="TreeGrafter"/>
</dbReference>
<evidence type="ECO:0000256" key="6">
    <source>
        <dbReference type="ARBA" id="ARBA00022723"/>
    </source>
</evidence>
<comment type="subunit">
    <text evidence="3">Homodimer.</text>
</comment>
<keyword evidence="7 11" id="KW-0862">Zinc</keyword>
<dbReference type="Pfam" id="PF01475">
    <property type="entry name" value="FUR"/>
    <property type="match status" value="1"/>
</dbReference>
<keyword evidence="10" id="KW-0804">Transcription</keyword>
<keyword evidence="6 11" id="KW-0479">Metal-binding</keyword>
<evidence type="ECO:0000313" key="13">
    <source>
        <dbReference type="EMBL" id="MBB5781601.1"/>
    </source>
</evidence>
<dbReference type="PANTHER" id="PTHR33202">
    <property type="entry name" value="ZINC UPTAKE REGULATION PROTEIN"/>
    <property type="match status" value="1"/>
</dbReference>
<evidence type="ECO:0000256" key="8">
    <source>
        <dbReference type="ARBA" id="ARBA00023015"/>
    </source>
</evidence>
<feature type="binding site" evidence="11">
    <location>
        <position position="138"/>
    </location>
    <ligand>
        <name>Zn(2+)</name>
        <dbReference type="ChEBI" id="CHEBI:29105"/>
    </ligand>
</feature>
<evidence type="ECO:0000256" key="2">
    <source>
        <dbReference type="ARBA" id="ARBA00007957"/>
    </source>
</evidence>
<comment type="cofactor">
    <cofactor evidence="12">
        <name>Mn(2+)</name>
        <dbReference type="ChEBI" id="CHEBI:29035"/>
    </cofactor>
    <cofactor evidence="12">
        <name>Fe(2+)</name>
        <dbReference type="ChEBI" id="CHEBI:29033"/>
    </cofactor>
    <text evidence="12">Binds 1 Mn(2+) or Fe(2+) ion per subunit.</text>
</comment>
<evidence type="ECO:0000256" key="9">
    <source>
        <dbReference type="ARBA" id="ARBA00023125"/>
    </source>
</evidence>
<dbReference type="GO" id="GO:0000976">
    <property type="term" value="F:transcription cis-regulatory region binding"/>
    <property type="evidence" value="ECO:0007669"/>
    <property type="project" value="TreeGrafter"/>
</dbReference>